<dbReference type="EMBL" id="JAVRHQ010000010">
    <property type="protein sequence ID" value="MDT0643086.1"/>
    <property type="molecule type" value="Genomic_DNA"/>
</dbReference>
<comment type="caution">
    <text evidence="3">The sequence shown here is derived from an EMBL/GenBank/DDBJ whole genome shotgun (WGS) entry which is preliminary data.</text>
</comment>
<feature type="transmembrane region" description="Helical" evidence="1">
    <location>
        <begin position="713"/>
        <end position="737"/>
    </location>
</feature>
<keyword evidence="1" id="KW-1133">Transmembrane helix</keyword>
<keyword evidence="1" id="KW-0472">Membrane</keyword>
<dbReference type="Gene3D" id="2.130.10.10">
    <property type="entry name" value="YVTN repeat-like/Quinoprotein amine dehydrogenase"/>
    <property type="match status" value="2"/>
</dbReference>
<reference evidence="3 4" key="1">
    <citation type="submission" date="2023-09" db="EMBL/GenBank/DDBJ databases">
        <authorList>
            <person name="Rey-Velasco X."/>
        </authorList>
    </citation>
    <scope>NUCLEOTIDE SEQUENCE [LARGE SCALE GENOMIC DNA]</scope>
    <source>
        <strain evidence="3 4">F363</strain>
    </source>
</reference>
<evidence type="ECO:0000259" key="2">
    <source>
        <dbReference type="SMART" id="SM00421"/>
    </source>
</evidence>
<dbReference type="InterPro" id="IPR015943">
    <property type="entry name" value="WD40/YVTN_repeat-like_dom_sf"/>
</dbReference>
<dbReference type="Proteomes" id="UP001262889">
    <property type="component" value="Unassembled WGS sequence"/>
</dbReference>
<keyword evidence="3" id="KW-0418">Kinase</keyword>
<evidence type="ECO:0000256" key="1">
    <source>
        <dbReference type="SAM" id="Phobius"/>
    </source>
</evidence>
<organism evidence="3 4">
    <name type="scientific">Autumnicola tepida</name>
    <dbReference type="NCBI Taxonomy" id="3075595"/>
    <lineage>
        <taxon>Bacteria</taxon>
        <taxon>Pseudomonadati</taxon>
        <taxon>Bacteroidota</taxon>
        <taxon>Flavobacteriia</taxon>
        <taxon>Flavobacteriales</taxon>
        <taxon>Flavobacteriaceae</taxon>
        <taxon>Autumnicola</taxon>
    </lineage>
</organism>
<dbReference type="InterPro" id="IPR036388">
    <property type="entry name" value="WH-like_DNA-bd_sf"/>
</dbReference>
<accession>A0ABU3C9S2</accession>
<dbReference type="Gene3D" id="1.10.10.10">
    <property type="entry name" value="Winged helix-like DNA-binding domain superfamily/Winged helix DNA-binding domain"/>
    <property type="match status" value="1"/>
</dbReference>
<protein>
    <submittedName>
        <fullName evidence="3">Histidine kinase</fullName>
    </submittedName>
</protein>
<keyword evidence="4" id="KW-1185">Reference proteome</keyword>
<evidence type="ECO:0000313" key="4">
    <source>
        <dbReference type="Proteomes" id="UP001262889"/>
    </source>
</evidence>
<gene>
    <name evidence="3" type="ORF">RM553_09630</name>
</gene>
<sequence>MRDKVFCILIICTLCFYKLTAQGLNPPIQNFSAVDYDAASQNWDIAIDKDGIIYSANNQGLLSYDGQRWELFPLETGATIRSVYPYKGKIFTGSYREFGYWERDVNGKMHYRSVMSSLGNYPVLSEEFWEILAFDDAIYFRSFGAVYKYEKDSIKPIRRLVANKIAVYKNKLLVAVSQRGLYFLSDDGVLEPLPNQEVLEGKTVLDVMVQGDTLLAGTRDSLYKFDGETFSVYPDYQLNNAIKEYEFNHIMQIAENEVVIGTVKNGIIHYNLKNHKFRVYNRNRGLQNNTVLGMAKKDGKIWLGLDNGIDKMDLDSPIHFFTDESGELGAVYDLTFYNGKLFMASNTGVYTFNNAGDLVIIEGSQGHTWNLEVLDNKLYANHNTGLYTIDNGNFLPVEKRTGSFQITPLPGNNQYLIGTYTGISSYMPAVRGMQQMDSIDFPVKKIVFEDEDVIWAVHPYDGAYRIRLKNNDKESPQVKEVNNIEGLRNSKVDVVTINNNIGILHKNHWYRYNVFRDSLENFRELDAFKNHRLIFNENDKYWFVNLENNSLVYTDFIDVKISIAFKELDQRLVKGNEKMLQVNDSVYYVTLNDGFASINLEKMLREKNQKFVARPILRGIADKNRDYPLNNTPDIPFKSSREITIRAALPASDAAMLHYELEGSSGMGGEVRNGLIKLQNLPHGDYRLKLFALGPQDDIAGSANYSFSINPPWYLSNLMKLVYVFLFLGLIGFLYWFNQLKLNKHQWLLEQKFEEEHRERINEMEKERLRNEITLKRKELANSTMMAAKKNEVLMDIQGELNKDRDKFSNQFRLKHLMNKINTAIKNKDEWQVFETNFNELHEDFFKDLLVKYPKLTNKDLKLCSYLKMNLTSKEIAPLMGISVRGVEVHRYRLRKKMDLDKEENLTNFLIKNF</sequence>
<feature type="domain" description="HTH luxR-type" evidence="2">
    <location>
        <begin position="853"/>
        <end position="910"/>
    </location>
</feature>
<dbReference type="InterPro" id="IPR000792">
    <property type="entry name" value="Tscrpt_reg_LuxR_C"/>
</dbReference>
<keyword evidence="3" id="KW-0808">Transferase</keyword>
<proteinExistence type="predicted"/>
<name>A0ABU3C9S2_9FLAO</name>
<evidence type="ECO:0000313" key="3">
    <source>
        <dbReference type="EMBL" id="MDT0643086.1"/>
    </source>
</evidence>
<keyword evidence="1" id="KW-0812">Transmembrane</keyword>
<dbReference type="GO" id="GO:0016301">
    <property type="term" value="F:kinase activity"/>
    <property type="evidence" value="ECO:0007669"/>
    <property type="project" value="UniProtKB-KW"/>
</dbReference>
<dbReference type="SUPFAM" id="SSF46894">
    <property type="entry name" value="C-terminal effector domain of the bipartite response regulators"/>
    <property type="match status" value="1"/>
</dbReference>
<dbReference type="Gene3D" id="2.60.40.10">
    <property type="entry name" value="Immunoglobulins"/>
    <property type="match status" value="1"/>
</dbReference>
<dbReference type="SMART" id="SM00421">
    <property type="entry name" value="HTH_LUXR"/>
    <property type="match status" value="1"/>
</dbReference>
<dbReference type="InterPro" id="IPR016032">
    <property type="entry name" value="Sig_transdc_resp-reg_C-effctor"/>
</dbReference>
<dbReference type="InterPro" id="IPR013783">
    <property type="entry name" value="Ig-like_fold"/>
</dbReference>
<dbReference type="RefSeq" id="WP_311534709.1">
    <property type="nucleotide sequence ID" value="NZ_JAVRHQ010000010.1"/>
</dbReference>
<dbReference type="SUPFAM" id="SSF63829">
    <property type="entry name" value="Calcium-dependent phosphotriesterase"/>
    <property type="match status" value="1"/>
</dbReference>